<dbReference type="InterPro" id="IPR003594">
    <property type="entry name" value="HATPase_dom"/>
</dbReference>
<evidence type="ECO:0000259" key="10">
    <source>
        <dbReference type="Pfam" id="PF02518"/>
    </source>
</evidence>
<protein>
    <recommendedName>
        <fullName evidence="2">histidine kinase</fullName>
        <ecNumber evidence="2">2.7.13.3</ecNumber>
    </recommendedName>
</protein>
<comment type="caution">
    <text evidence="12">The sequence shown here is derived from an EMBL/GenBank/DDBJ whole genome shotgun (WGS) entry which is preliminary data.</text>
</comment>
<feature type="transmembrane region" description="Helical" evidence="9">
    <location>
        <begin position="34"/>
        <end position="57"/>
    </location>
</feature>
<dbReference type="InterPro" id="IPR050482">
    <property type="entry name" value="Sensor_HK_TwoCompSys"/>
</dbReference>
<dbReference type="InterPro" id="IPR036890">
    <property type="entry name" value="HATPase_C_sf"/>
</dbReference>
<keyword evidence="8" id="KW-0902">Two-component regulatory system</keyword>
<evidence type="ECO:0000256" key="5">
    <source>
        <dbReference type="ARBA" id="ARBA00022741"/>
    </source>
</evidence>
<keyword evidence="3" id="KW-0597">Phosphoprotein</keyword>
<keyword evidence="9" id="KW-1133">Transmembrane helix</keyword>
<evidence type="ECO:0000256" key="3">
    <source>
        <dbReference type="ARBA" id="ARBA00022553"/>
    </source>
</evidence>
<proteinExistence type="predicted"/>
<evidence type="ECO:0000256" key="8">
    <source>
        <dbReference type="ARBA" id="ARBA00023012"/>
    </source>
</evidence>
<feature type="domain" description="Signal transduction histidine kinase subgroup 3 dimerisation and phosphoacceptor" evidence="11">
    <location>
        <begin position="177"/>
        <end position="245"/>
    </location>
</feature>
<feature type="transmembrane region" description="Helical" evidence="9">
    <location>
        <begin position="125"/>
        <end position="145"/>
    </location>
</feature>
<evidence type="ECO:0000256" key="2">
    <source>
        <dbReference type="ARBA" id="ARBA00012438"/>
    </source>
</evidence>
<evidence type="ECO:0000256" key="7">
    <source>
        <dbReference type="ARBA" id="ARBA00022840"/>
    </source>
</evidence>
<dbReference type="RefSeq" id="WP_378035973.1">
    <property type="nucleotide sequence ID" value="NZ_JBHSIV010000008.1"/>
</dbReference>
<dbReference type="PANTHER" id="PTHR24421">
    <property type="entry name" value="NITRATE/NITRITE SENSOR PROTEIN NARX-RELATED"/>
    <property type="match status" value="1"/>
</dbReference>
<evidence type="ECO:0000259" key="11">
    <source>
        <dbReference type="Pfam" id="PF07730"/>
    </source>
</evidence>
<reference evidence="13" key="1">
    <citation type="journal article" date="2019" name="Int. J. Syst. Evol. Microbiol.">
        <title>The Global Catalogue of Microorganisms (GCM) 10K type strain sequencing project: providing services to taxonomists for standard genome sequencing and annotation.</title>
        <authorList>
            <consortium name="The Broad Institute Genomics Platform"/>
            <consortium name="The Broad Institute Genome Sequencing Center for Infectious Disease"/>
            <person name="Wu L."/>
            <person name="Ma J."/>
        </authorList>
    </citation>
    <scope>NUCLEOTIDE SEQUENCE [LARGE SCALE GENOMIC DNA]</scope>
    <source>
        <strain evidence="13">CGMCC 4.7093</strain>
    </source>
</reference>
<dbReference type="CDD" id="cd16917">
    <property type="entry name" value="HATPase_UhpB-NarQ-NarX-like"/>
    <property type="match status" value="1"/>
</dbReference>
<dbReference type="PANTHER" id="PTHR24421:SF10">
    <property type="entry name" value="NITRATE_NITRITE SENSOR PROTEIN NARQ"/>
    <property type="match status" value="1"/>
</dbReference>
<evidence type="ECO:0000256" key="4">
    <source>
        <dbReference type="ARBA" id="ARBA00022679"/>
    </source>
</evidence>
<dbReference type="PROSITE" id="PS51257">
    <property type="entry name" value="PROKAR_LIPOPROTEIN"/>
    <property type="match status" value="1"/>
</dbReference>
<dbReference type="EMBL" id="JBHSIV010000008">
    <property type="protein sequence ID" value="MFC5062625.1"/>
    <property type="molecule type" value="Genomic_DNA"/>
</dbReference>
<comment type="catalytic activity">
    <reaction evidence="1">
        <text>ATP + protein L-histidine = ADP + protein N-phospho-L-histidine.</text>
        <dbReference type="EC" id="2.7.13.3"/>
    </reaction>
</comment>
<dbReference type="InterPro" id="IPR011712">
    <property type="entry name" value="Sig_transdc_His_kin_sub3_dim/P"/>
</dbReference>
<dbReference type="SUPFAM" id="SSF55874">
    <property type="entry name" value="ATPase domain of HSP90 chaperone/DNA topoisomerase II/histidine kinase"/>
    <property type="match status" value="1"/>
</dbReference>
<dbReference type="Pfam" id="PF02518">
    <property type="entry name" value="HATPase_c"/>
    <property type="match status" value="1"/>
</dbReference>
<accession>A0ABV9YIF7</accession>
<keyword evidence="9" id="KW-0812">Transmembrane</keyword>
<gene>
    <name evidence="12" type="ORF">ACFPBZ_10440</name>
</gene>
<dbReference type="GO" id="GO:0016301">
    <property type="term" value="F:kinase activity"/>
    <property type="evidence" value="ECO:0007669"/>
    <property type="project" value="UniProtKB-KW"/>
</dbReference>
<keyword evidence="5" id="KW-0547">Nucleotide-binding</keyword>
<sequence>MRPHLVRLAAGLVAGAVVFGGCLAETVVYRGVEPGLFALPTAALVVGVVLAPLLPWLGMLGAAASFPLQVLAAPDSPGIGGIALVTMMVLVAHGARRLPTRVSAPGAVLAALGGASGSIASGSPWFELVFFGATMGGAWLVGSLLRRESRRGSELARLADELAVERERSTRLAVVEERSRISRELHDAVAHSVAVMTLQAGVVRRRLERLDAADAEVAALRSVEDLGRRSVDELRRVVGVLREDDDDASSPAPSLTDLDDLVARLAGAGLTVSVRVVGEPGRLAPATDVSAHRIVAEALTNVLRHAGTDRAEVTVTWENRTVAVEVTDRGSGSGAGDPTGGHGLVHLRERALMAGGTLAAGPRPDGGFAVRVVLPVLAVEVATP</sequence>
<name>A0ABV9YIF7_9PSEU</name>
<keyword evidence="4" id="KW-0808">Transferase</keyword>
<feature type="transmembrane region" description="Helical" evidence="9">
    <location>
        <begin position="78"/>
        <end position="95"/>
    </location>
</feature>
<keyword evidence="7" id="KW-0067">ATP-binding</keyword>
<evidence type="ECO:0000313" key="13">
    <source>
        <dbReference type="Proteomes" id="UP001595947"/>
    </source>
</evidence>
<dbReference type="Gene3D" id="3.30.565.10">
    <property type="entry name" value="Histidine kinase-like ATPase, C-terminal domain"/>
    <property type="match status" value="1"/>
</dbReference>
<evidence type="ECO:0000256" key="1">
    <source>
        <dbReference type="ARBA" id="ARBA00000085"/>
    </source>
</evidence>
<evidence type="ECO:0000256" key="9">
    <source>
        <dbReference type="SAM" id="Phobius"/>
    </source>
</evidence>
<dbReference type="Pfam" id="PF07730">
    <property type="entry name" value="HisKA_3"/>
    <property type="match status" value="1"/>
</dbReference>
<dbReference type="Gene3D" id="1.20.5.1930">
    <property type="match status" value="1"/>
</dbReference>
<evidence type="ECO:0000256" key="6">
    <source>
        <dbReference type="ARBA" id="ARBA00022777"/>
    </source>
</evidence>
<keyword evidence="13" id="KW-1185">Reference proteome</keyword>
<organism evidence="12 13">
    <name type="scientific">Actinomycetospora atypica</name>
    <dbReference type="NCBI Taxonomy" id="1290095"/>
    <lineage>
        <taxon>Bacteria</taxon>
        <taxon>Bacillati</taxon>
        <taxon>Actinomycetota</taxon>
        <taxon>Actinomycetes</taxon>
        <taxon>Pseudonocardiales</taxon>
        <taxon>Pseudonocardiaceae</taxon>
        <taxon>Actinomycetospora</taxon>
    </lineage>
</organism>
<keyword evidence="6 12" id="KW-0418">Kinase</keyword>
<feature type="domain" description="Histidine kinase/HSP90-like ATPase" evidence="10">
    <location>
        <begin position="290"/>
        <end position="376"/>
    </location>
</feature>
<evidence type="ECO:0000313" key="12">
    <source>
        <dbReference type="EMBL" id="MFC5062625.1"/>
    </source>
</evidence>
<keyword evidence="9" id="KW-0472">Membrane</keyword>
<dbReference type="EC" id="2.7.13.3" evidence="2"/>
<dbReference type="Proteomes" id="UP001595947">
    <property type="component" value="Unassembled WGS sequence"/>
</dbReference>